<protein>
    <submittedName>
        <fullName evidence="2">Uncharacterized protein</fullName>
    </submittedName>
</protein>
<sequence>MSHASIMFRFPNDSAARLAYDTLEELGYDPQLHEGARVHIHVIDEDLTSALEIAQSQGGELVERSESEAEALTNVSYGLDCIPIPAHLVNEDWTLVPDGPGATGNEHGTLSPYEREEVEVRELHPDSGTYDTFEAR</sequence>
<accession>A0A841U4N6</accession>
<evidence type="ECO:0000256" key="1">
    <source>
        <dbReference type="SAM" id="MobiDB-lite"/>
    </source>
</evidence>
<evidence type="ECO:0000313" key="3">
    <source>
        <dbReference type="Proteomes" id="UP000553776"/>
    </source>
</evidence>
<evidence type="ECO:0000313" key="2">
    <source>
        <dbReference type="EMBL" id="MBB6695525.1"/>
    </source>
</evidence>
<organism evidence="2 3">
    <name type="scientific">Cohnella xylanilytica</name>
    <dbReference type="NCBI Taxonomy" id="557555"/>
    <lineage>
        <taxon>Bacteria</taxon>
        <taxon>Bacillati</taxon>
        <taxon>Bacillota</taxon>
        <taxon>Bacilli</taxon>
        <taxon>Bacillales</taxon>
        <taxon>Paenibacillaceae</taxon>
        <taxon>Cohnella</taxon>
    </lineage>
</organism>
<dbReference type="EMBL" id="JACJVR010000129">
    <property type="protein sequence ID" value="MBB6695525.1"/>
    <property type="molecule type" value="Genomic_DNA"/>
</dbReference>
<name>A0A841U4N6_9BACL</name>
<reference evidence="2 3" key="1">
    <citation type="submission" date="2020-08" db="EMBL/GenBank/DDBJ databases">
        <title>Cohnella phylogeny.</title>
        <authorList>
            <person name="Dunlap C."/>
        </authorList>
    </citation>
    <scope>NUCLEOTIDE SEQUENCE [LARGE SCALE GENOMIC DNA]</scope>
    <source>
        <strain evidence="2 3">DSM 25239</strain>
    </source>
</reference>
<keyword evidence="3" id="KW-1185">Reference proteome</keyword>
<proteinExistence type="predicted"/>
<dbReference type="RefSeq" id="WP_185139477.1">
    <property type="nucleotide sequence ID" value="NZ_JACJVR010000129.1"/>
</dbReference>
<dbReference type="AlphaFoldDB" id="A0A841U4N6"/>
<feature type="compositionally biased region" description="Basic and acidic residues" evidence="1">
    <location>
        <begin position="113"/>
        <end position="125"/>
    </location>
</feature>
<gene>
    <name evidence="2" type="ORF">H7B90_29460</name>
</gene>
<dbReference type="Proteomes" id="UP000553776">
    <property type="component" value="Unassembled WGS sequence"/>
</dbReference>
<feature type="region of interest" description="Disordered" evidence="1">
    <location>
        <begin position="97"/>
        <end position="136"/>
    </location>
</feature>
<comment type="caution">
    <text evidence="2">The sequence shown here is derived from an EMBL/GenBank/DDBJ whole genome shotgun (WGS) entry which is preliminary data.</text>
</comment>